<comment type="caution">
    <text evidence="1">The sequence shown here is derived from an EMBL/GenBank/DDBJ whole genome shotgun (WGS) entry which is preliminary data.</text>
</comment>
<gene>
    <name evidence="1" type="ORF">NM208_g5934</name>
</gene>
<evidence type="ECO:0000313" key="2">
    <source>
        <dbReference type="Proteomes" id="UP001148629"/>
    </source>
</evidence>
<accession>A0ACC1SFA6</accession>
<sequence length="652" mass="72196">MMSRRPDVLEYPTGLTVLRTFQALLSVIVIVVVAFTVPILIFPGNIIMIITGSATLLVSLWMIMAHASYTHLYNFWAGVVLDIVLFILWIISIGVIAGQTSFLWTGSSDYCDRHDCPDGLSGIASFYGYIFAASCGLGVIQVLFSTIFLIFHGVMTRRQRRYNRVGHNIDAEPVDRDTCILFSCTPSPNPETMVLPLRKSLWVICLAATAAAIPLDERSTEEHDGVVYNLIRHAATGSKLSFVKNSGICETTPGVDQYSGYISVGEDANMWFWFFESRKNPKTAPLVSWFGGGPGNSALYGLFTQNGPCEIQANSTEPTLREHSINSYANVLYIDQPIGTGFSFGSGGKVNSTKDCSPYVWQFFQAWFDAFPEYENNDLAVFSESYGGHTGPEIVNYILDKNEEIEKGNSEGTSINVVALSASNAWFDARIQEKANLDFARSNSYRSLINESLYQDLLETYKAKVIPSLDKCDETGTKEDCFAAYLSYLNGPEQSIIRSAVDKYPDFVMADIRAGGLRPPTNHIEYLQRADVQKAIGAKVNFTDSGGAMDIVYSGDAGVQVVIWSGDSDYVCNWLGTLRVANAVDWPQKKAFSQQELQPYTVETVEKGTFKSVGNLHYARIYEGGHNVWWYQPEASVQILKQLLGGKGLFST</sequence>
<keyword evidence="2" id="KW-1185">Reference proteome</keyword>
<organism evidence="1 2">
    <name type="scientific">Fusarium decemcellulare</name>
    <dbReference type="NCBI Taxonomy" id="57161"/>
    <lineage>
        <taxon>Eukaryota</taxon>
        <taxon>Fungi</taxon>
        <taxon>Dikarya</taxon>
        <taxon>Ascomycota</taxon>
        <taxon>Pezizomycotina</taxon>
        <taxon>Sordariomycetes</taxon>
        <taxon>Hypocreomycetidae</taxon>
        <taxon>Hypocreales</taxon>
        <taxon>Nectriaceae</taxon>
        <taxon>Fusarium</taxon>
        <taxon>Fusarium decemcellulare species complex</taxon>
    </lineage>
</organism>
<name>A0ACC1SFA6_9HYPO</name>
<reference evidence="1" key="1">
    <citation type="submission" date="2022-08" db="EMBL/GenBank/DDBJ databases">
        <title>Genome Sequence of Fusarium decemcellulare.</title>
        <authorList>
            <person name="Buettner E."/>
        </authorList>
    </citation>
    <scope>NUCLEOTIDE SEQUENCE</scope>
    <source>
        <strain evidence="1">Babe19</strain>
    </source>
</reference>
<proteinExistence type="predicted"/>
<dbReference type="Proteomes" id="UP001148629">
    <property type="component" value="Unassembled WGS sequence"/>
</dbReference>
<dbReference type="EMBL" id="JANRMS010000524">
    <property type="protein sequence ID" value="KAJ3538369.1"/>
    <property type="molecule type" value="Genomic_DNA"/>
</dbReference>
<protein>
    <submittedName>
        <fullName evidence="1">Uncharacterized protein</fullName>
    </submittedName>
</protein>
<evidence type="ECO:0000313" key="1">
    <source>
        <dbReference type="EMBL" id="KAJ3538369.1"/>
    </source>
</evidence>